<protein>
    <submittedName>
        <fullName evidence="1">Uncharacterized protein</fullName>
    </submittedName>
</protein>
<dbReference type="RefSeq" id="WP_192834429.1">
    <property type="nucleotide sequence ID" value="NZ_JADAZL010000006.1"/>
</dbReference>
<evidence type="ECO:0000313" key="2">
    <source>
        <dbReference type="Proteomes" id="UP000619170"/>
    </source>
</evidence>
<name>A0ABR9NK03_9GAMM</name>
<evidence type="ECO:0000313" key="1">
    <source>
        <dbReference type="EMBL" id="MBE2165241.1"/>
    </source>
</evidence>
<organism evidence="1 2">
    <name type="scientific">Acinetobacter oleivorans</name>
    <dbReference type="NCBI Taxonomy" id="1148157"/>
    <lineage>
        <taxon>Bacteria</taxon>
        <taxon>Pseudomonadati</taxon>
        <taxon>Pseudomonadota</taxon>
        <taxon>Gammaproteobacteria</taxon>
        <taxon>Moraxellales</taxon>
        <taxon>Moraxellaceae</taxon>
        <taxon>Acinetobacter</taxon>
    </lineage>
</organism>
<dbReference type="EMBL" id="JADAZL010000006">
    <property type="protein sequence ID" value="MBE2165241.1"/>
    <property type="molecule type" value="Genomic_DNA"/>
</dbReference>
<keyword evidence="2" id="KW-1185">Reference proteome</keyword>
<dbReference type="Proteomes" id="UP000619170">
    <property type="component" value="Unassembled WGS sequence"/>
</dbReference>
<proteinExistence type="predicted"/>
<accession>A0ABR9NK03</accession>
<comment type="caution">
    <text evidence="1">The sequence shown here is derived from an EMBL/GenBank/DDBJ whole genome shotgun (WGS) entry which is preliminary data.</text>
</comment>
<sequence length="75" mass="8723">MAADQLSEIIYIPKKLFGDMCAHGIQIIDEMNNSLQEKLTDLFLHYNNQSDSNSLLNSFRSFSIYFAFDERVKKN</sequence>
<reference evidence="2" key="1">
    <citation type="submission" date="2023-07" db="EMBL/GenBank/DDBJ databases">
        <title>Acinetobacter oleivorans assembled AC1583.</title>
        <authorList>
            <person name="Yeo C.C."/>
        </authorList>
    </citation>
    <scope>NUCLEOTIDE SEQUENCE [LARGE SCALE GENOMIC DNA]</scope>
    <source>
        <strain evidence="2">AC1583</strain>
    </source>
</reference>
<gene>
    <name evidence="1" type="ORF">IIQ43_11945</name>
</gene>